<dbReference type="NCBIfam" id="TIGR01484">
    <property type="entry name" value="HAD-SF-IIB"/>
    <property type="match status" value="1"/>
</dbReference>
<organism evidence="1 2">
    <name type="scientific">Paludisphaera mucosa</name>
    <dbReference type="NCBI Taxonomy" id="3030827"/>
    <lineage>
        <taxon>Bacteria</taxon>
        <taxon>Pseudomonadati</taxon>
        <taxon>Planctomycetota</taxon>
        <taxon>Planctomycetia</taxon>
        <taxon>Isosphaerales</taxon>
        <taxon>Isosphaeraceae</taxon>
        <taxon>Paludisphaera</taxon>
    </lineage>
</organism>
<dbReference type="EMBL" id="JARRAG010000002">
    <property type="protein sequence ID" value="MDG3006917.1"/>
    <property type="molecule type" value="Genomic_DNA"/>
</dbReference>
<sequence length="277" mass="30042">MSRPRYRMLALDVDGTLLNRWGELLPSTKAAVARAAAAGIRPILCTGRRYRRAWPVAEMLGLDAPIVCNSGSIVKEPSDDRTLWRADLDPGLAAALLDLFREHGHDVVAFNDRPHDQPDFRVSRHPSGRGPFDDYVGQNLSHAEIAADWAAGPFFHVCAVGLREEMLAFQSHVLDAFGDRVRTFVQKSPRYAGTMCEVIRADASKWSAVLHVAEQWGVAPEEICAVGDDVNDVPMIRGAGLGVAMGHAAPEVLAAADLVVPDHDNDGVAALIDGRLL</sequence>
<dbReference type="InterPro" id="IPR036412">
    <property type="entry name" value="HAD-like_sf"/>
</dbReference>
<dbReference type="InterPro" id="IPR006379">
    <property type="entry name" value="HAD-SF_hydro_IIB"/>
</dbReference>
<dbReference type="PANTHER" id="PTHR10000">
    <property type="entry name" value="PHOSPHOSERINE PHOSPHATASE"/>
    <property type="match status" value="1"/>
</dbReference>
<proteinExistence type="predicted"/>
<reference evidence="1 2" key="1">
    <citation type="submission" date="2023-03" db="EMBL/GenBank/DDBJ databases">
        <title>Paludisphaera mucosa sp. nov. a novel planctomycete from northern fen.</title>
        <authorList>
            <person name="Ivanova A."/>
        </authorList>
    </citation>
    <scope>NUCLEOTIDE SEQUENCE [LARGE SCALE GENOMIC DNA]</scope>
    <source>
        <strain evidence="1 2">Pla2</strain>
    </source>
</reference>
<dbReference type="PANTHER" id="PTHR10000:SF8">
    <property type="entry name" value="HAD SUPERFAMILY HYDROLASE-LIKE, TYPE 3"/>
    <property type="match status" value="1"/>
</dbReference>
<name>A0ABT6FH98_9BACT</name>
<evidence type="ECO:0000313" key="2">
    <source>
        <dbReference type="Proteomes" id="UP001216907"/>
    </source>
</evidence>
<accession>A0ABT6FH98</accession>
<evidence type="ECO:0000313" key="1">
    <source>
        <dbReference type="EMBL" id="MDG3006917.1"/>
    </source>
</evidence>
<dbReference type="EC" id="3.-.-.-" evidence="1"/>
<keyword evidence="1" id="KW-0378">Hydrolase</keyword>
<protein>
    <submittedName>
        <fullName evidence="1">HAD family hydrolase</fullName>
        <ecNumber evidence="1">3.-.-.-</ecNumber>
    </submittedName>
</protein>
<comment type="caution">
    <text evidence="1">The sequence shown here is derived from an EMBL/GenBank/DDBJ whole genome shotgun (WGS) entry which is preliminary data.</text>
</comment>
<gene>
    <name evidence="1" type="ORF">PZE19_24360</name>
</gene>
<dbReference type="SUPFAM" id="SSF56784">
    <property type="entry name" value="HAD-like"/>
    <property type="match status" value="1"/>
</dbReference>
<dbReference type="Pfam" id="PF08282">
    <property type="entry name" value="Hydrolase_3"/>
    <property type="match status" value="1"/>
</dbReference>
<dbReference type="Gene3D" id="3.40.50.1000">
    <property type="entry name" value="HAD superfamily/HAD-like"/>
    <property type="match status" value="1"/>
</dbReference>
<dbReference type="Gene3D" id="3.30.1240.10">
    <property type="match status" value="1"/>
</dbReference>
<dbReference type="Proteomes" id="UP001216907">
    <property type="component" value="Unassembled WGS sequence"/>
</dbReference>
<dbReference type="InterPro" id="IPR023214">
    <property type="entry name" value="HAD_sf"/>
</dbReference>
<dbReference type="RefSeq" id="WP_277863208.1">
    <property type="nucleotide sequence ID" value="NZ_JARRAG010000002.1"/>
</dbReference>
<dbReference type="GO" id="GO:0016787">
    <property type="term" value="F:hydrolase activity"/>
    <property type="evidence" value="ECO:0007669"/>
    <property type="project" value="UniProtKB-KW"/>
</dbReference>
<keyword evidence="2" id="KW-1185">Reference proteome</keyword>